<dbReference type="InterPro" id="IPR001851">
    <property type="entry name" value="ABC_transp_permease"/>
</dbReference>
<dbReference type="GO" id="GO:0005886">
    <property type="term" value="C:plasma membrane"/>
    <property type="evidence" value="ECO:0007669"/>
    <property type="project" value="UniProtKB-SubCell"/>
</dbReference>
<accession>A0A9W6G9T1</accession>
<reference evidence="7" key="1">
    <citation type="submission" date="2022-12" db="EMBL/GenBank/DDBJ databases">
        <title>Reference genome sequencing for broad-spectrum identification of bacterial and archaeal isolates by mass spectrometry.</title>
        <authorList>
            <person name="Sekiguchi Y."/>
            <person name="Tourlousse D.M."/>
        </authorList>
    </citation>
    <scope>NUCLEOTIDE SEQUENCE</scope>
    <source>
        <strain evidence="7">LLR39Z86</strain>
    </source>
</reference>
<evidence type="ECO:0000256" key="6">
    <source>
        <dbReference type="SAM" id="Phobius"/>
    </source>
</evidence>
<feature type="transmembrane region" description="Helical" evidence="6">
    <location>
        <begin position="318"/>
        <end position="339"/>
    </location>
</feature>
<feature type="transmembrane region" description="Helical" evidence="6">
    <location>
        <begin position="36"/>
        <end position="58"/>
    </location>
</feature>
<keyword evidence="8" id="KW-1185">Reference proteome</keyword>
<comment type="subcellular location">
    <subcellularLocation>
        <location evidence="1">Cell membrane</location>
        <topology evidence="1">Multi-pass membrane protein</topology>
    </subcellularLocation>
</comment>
<gene>
    <name evidence="7" type="ORF">GALLR39Z86_27520</name>
</gene>
<proteinExistence type="predicted"/>
<dbReference type="CDD" id="cd06579">
    <property type="entry name" value="TM_PBP1_transp_AraH_like"/>
    <property type="match status" value="1"/>
</dbReference>
<dbReference type="PANTHER" id="PTHR32196">
    <property type="entry name" value="ABC TRANSPORTER PERMEASE PROTEIN YPHD-RELATED-RELATED"/>
    <property type="match status" value="1"/>
</dbReference>
<protein>
    <submittedName>
        <fullName evidence="7">ABC transporter permease</fullName>
    </submittedName>
</protein>
<organism evidence="7 8">
    <name type="scientific">Glycomyces algeriensis</name>
    <dbReference type="NCBI Taxonomy" id="256037"/>
    <lineage>
        <taxon>Bacteria</taxon>
        <taxon>Bacillati</taxon>
        <taxon>Actinomycetota</taxon>
        <taxon>Actinomycetes</taxon>
        <taxon>Glycomycetales</taxon>
        <taxon>Glycomycetaceae</taxon>
        <taxon>Glycomyces</taxon>
    </lineage>
</organism>
<name>A0A9W6G9T1_9ACTN</name>
<keyword evidence="2" id="KW-1003">Cell membrane</keyword>
<evidence type="ECO:0000256" key="3">
    <source>
        <dbReference type="ARBA" id="ARBA00022692"/>
    </source>
</evidence>
<dbReference type="AlphaFoldDB" id="A0A9W6G9T1"/>
<comment type="caution">
    <text evidence="7">The sequence shown here is derived from an EMBL/GenBank/DDBJ whole genome shotgun (WGS) entry which is preliminary data.</text>
</comment>
<evidence type="ECO:0000313" key="7">
    <source>
        <dbReference type="EMBL" id="GLI42902.1"/>
    </source>
</evidence>
<dbReference type="Pfam" id="PF02653">
    <property type="entry name" value="BPD_transp_2"/>
    <property type="match status" value="1"/>
</dbReference>
<sequence>MNQHVAAVEERDLAEEFLDRSTPLGTVRNLLHRYPAISPAIVLVVAVAVFGGLNERFLEPSNLSLVSQQVAVVGTLALAQTLIILTAGIDLSVGAVMVLGSMVVAQTTVQNGVPAPIGLALGLAVGLGAGALNGFLVTRLKLPPFIVTLGSLNVFLALTLLYSGGATVRGGDMPALLTLTGETFTVGGVNVTIGVVMMLVLYVALALILQGTAWGRHVYAAGDDPEAARLAGIRVQRVLASVYLAAGAILAVAAWIQIGRSNAASPNTGVDLNLDSITAVVIGGTSLFGGRGTVWGTLLGALIVGVFRNGLSLVGVDVLWQTFAVGVLIIAAVSIDQWIRKART</sequence>
<evidence type="ECO:0000256" key="1">
    <source>
        <dbReference type="ARBA" id="ARBA00004651"/>
    </source>
</evidence>
<feature type="transmembrane region" description="Helical" evidence="6">
    <location>
        <begin position="70"/>
        <end position="97"/>
    </location>
</feature>
<evidence type="ECO:0000256" key="2">
    <source>
        <dbReference type="ARBA" id="ARBA00022475"/>
    </source>
</evidence>
<dbReference type="Proteomes" id="UP001144313">
    <property type="component" value="Unassembled WGS sequence"/>
</dbReference>
<dbReference type="EMBL" id="BSDT01000001">
    <property type="protein sequence ID" value="GLI42902.1"/>
    <property type="molecule type" value="Genomic_DNA"/>
</dbReference>
<dbReference type="RefSeq" id="WP_270113233.1">
    <property type="nucleotide sequence ID" value="NZ_BAAAOL010000017.1"/>
</dbReference>
<feature type="transmembrane region" description="Helical" evidence="6">
    <location>
        <begin position="145"/>
        <end position="164"/>
    </location>
</feature>
<evidence type="ECO:0000256" key="4">
    <source>
        <dbReference type="ARBA" id="ARBA00022989"/>
    </source>
</evidence>
<feature type="transmembrane region" description="Helical" evidence="6">
    <location>
        <begin position="238"/>
        <end position="258"/>
    </location>
</feature>
<keyword evidence="4 6" id="KW-1133">Transmembrane helix</keyword>
<dbReference type="GO" id="GO:0022857">
    <property type="term" value="F:transmembrane transporter activity"/>
    <property type="evidence" value="ECO:0007669"/>
    <property type="project" value="InterPro"/>
</dbReference>
<evidence type="ECO:0000256" key="5">
    <source>
        <dbReference type="ARBA" id="ARBA00023136"/>
    </source>
</evidence>
<feature type="transmembrane region" description="Helical" evidence="6">
    <location>
        <begin position="117"/>
        <end position="138"/>
    </location>
</feature>
<keyword evidence="3 6" id="KW-0812">Transmembrane</keyword>
<evidence type="ECO:0000313" key="8">
    <source>
        <dbReference type="Proteomes" id="UP001144313"/>
    </source>
</evidence>
<keyword evidence="5 6" id="KW-0472">Membrane</keyword>
<feature type="transmembrane region" description="Helical" evidence="6">
    <location>
        <begin position="184"/>
        <end position="209"/>
    </location>
</feature>